<gene>
    <name evidence="2" type="ORF">JK636_12390</name>
</gene>
<dbReference type="PANTHER" id="PTHR37841:SF1">
    <property type="entry name" value="DUF3298 DOMAIN-CONTAINING PROTEIN"/>
    <property type="match status" value="1"/>
</dbReference>
<keyword evidence="3" id="KW-1185">Reference proteome</keyword>
<name>A0ABS1TB25_9CLOT</name>
<dbReference type="Gene3D" id="3.90.640.20">
    <property type="entry name" value="Heat-shock cognate protein, ATPase"/>
    <property type="match status" value="1"/>
</dbReference>
<dbReference type="InterPro" id="IPR028994">
    <property type="entry name" value="Integrin_alpha_N"/>
</dbReference>
<comment type="caution">
    <text evidence="2">The sequence shown here is derived from an EMBL/GenBank/DDBJ whole genome shotgun (WGS) entry which is preliminary data.</text>
</comment>
<evidence type="ECO:0000259" key="1">
    <source>
        <dbReference type="Pfam" id="PF11738"/>
    </source>
</evidence>
<protein>
    <submittedName>
        <fullName evidence="2">WG repeat-containing protein</fullName>
    </submittedName>
</protein>
<dbReference type="EMBL" id="JAESWC010000007">
    <property type="protein sequence ID" value="MBL4936557.1"/>
    <property type="molecule type" value="Genomic_DNA"/>
</dbReference>
<dbReference type="InterPro" id="IPR037126">
    <property type="entry name" value="PdaC/RsiV-like_sf"/>
</dbReference>
<organism evidence="2 3">
    <name type="scientific">Clostridium rhizosphaerae</name>
    <dbReference type="NCBI Taxonomy" id="2803861"/>
    <lineage>
        <taxon>Bacteria</taxon>
        <taxon>Bacillati</taxon>
        <taxon>Bacillota</taxon>
        <taxon>Clostridia</taxon>
        <taxon>Eubacteriales</taxon>
        <taxon>Clostridiaceae</taxon>
        <taxon>Clostridium</taxon>
    </lineage>
</organism>
<evidence type="ECO:0000313" key="2">
    <source>
        <dbReference type="EMBL" id="MBL4936557.1"/>
    </source>
</evidence>
<accession>A0ABS1TB25</accession>
<feature type="domain" description="DUF3298" evidence="1">
    <location>
        <begin position="567"/>
        <end position="641"/>
    </location>
</feature>
<evidence type="ECO:0000313" key="3">
    <source>
        <dbReference type="Proteomes" id="UP000632377"/>
    </source>
</evidence>
<dbReference type="Pfam" id="PF11738">
    <property type="entry name" value="DUF3298"/>
    <property type="match status" value="1"/>
</dbReference>
<sequence length="659" mass="75275">MWNKFNLVDFVQSCLPVDAVILAHRNSVNKPAVAVKDIDNDGILEISALYRWQDEDYIIVLKNQGDYWYTMLNTKTNGQSVSYLLRNVKQASISLYPAPVRTAKGTKWGFINNKGDFIIKPKYDNAYDFQDNGLAVVEVNRLNGLINTKGAFIVEPKYESINQFSEGRAAVLDKQGFRVIDEKGTVITKRFYNFIGSYSNERALFSNTDDKGNTLYGFLDRQGNEVIKAKYELANDFRNGKTVVKVKDNQYELIGINGETLNTFNYNYVGILSEGLMDFQKEPEGKYGFIDEQGKVVIEPQFQNAQNFQNGRAIINTINDYIYKYGLIDKQGNLIFKPDYDNMNILGENRVAVGKAIVSDKPFLGYKYALADINGKFYTDFIYNDISDFEGGLASASDNKNTFFIDRSGTIVNKLPVVSGSGSLTIIGDVIRALVDLRTTYFDKAGNVIYRENTVIPLNNQYRVIEEKYKPNKDYLVYYPQIEGIKYRTVQQAVNRRLKELSRVKYVKPDVQLESSYTGDFSVEFFKKNLLVLELNGYDFAFGAAHGMPSKIYPHIDLISGRFYELKDLFKANSSYVKVLSDIIGEMIKTDPQYSYVFPDTYKGIKPNQPFYVDANNLYIYFEPYEIAPYAAGFPTFKIPFNSIMNIINTQGEFWKSFN</sequence>
<dbReference type="Proteomes" id="UP000632377">
    <property type="component" value="Unassembled WGS sequence"/>
</dbReference>
<dbReference type="InterPro" id="IPR032774">
    <property type="entry name" value="WG_beta_rep"/>
</dbReference>
<dbReference type="InterPro" id="IPR021729">
    <property type="entry name" value="DUF3298"/>
</dbReference>
<dbReference type="SUPFAM" id="SSF69318">
    <property type="entry name" value="Integrin alpha N-terminal domain"/>
    <property type="match status" value="1"/>
</dbReference>
<dbReference type="PANTHER" id="PTHR37841">
    <property type="entry name" value="GLR2918 PROTEIN"/>
    <property type="match status" value="1"/>
</dbReference>
<dbReference type="Pfam" id="PF14903">
    <property type="entry name" value="WG_beta_rep"/>
    <property type="match status" value="6"/>
</dbReference>
<proteinExistence type="predicted"/>
<reference evidence="2 3" key="1">
    <citation type="submission" date="2021-01" db="EMBL/GenBank/DDBJ databases">
        <title>Genome public.</title>
        <authorList>
            <person name="Liu C."/>
            <person name="Sun Q."/>
        </authorList>
    </citation>
    <scope>NUCLEOTIDE SEQUENCE [LARGE SCALE GENOMIC DNA]</scope>
    <source>
        <strain evidence="2 3">YIM B02515</strain>
    </source>
</reference>
<dbReference type="RefSeq" id="WP_202749315.1">
    <property type="nucleotide sequence ID" value="NZ_JAESWC010000007.1"/>
</dbReference>
<dbReference type="Gene3D" id="3.30.565.40">
    <property type="entry name" value="Fervidobacterium nodosum Rt17-B1 like"/>
    <property type="match status" value="1"/>
</dbReference>